<evidence type="ECO:0000256" key="3">
    <source>
        <dbReference type="ARBA" id="ARBA00022777"/>
    </source>
</evidence>
<dbReference type="SUPFAM" id="SSF53613">
    <property type="entry name" value="Ribokinase-like"/>
    <property type="match status" value="1"/>
</dbReference>
<dbReference type="InterPro" id="IPR011611">
    <property type="entry name" value="PfkB_dom"/>
</dbReference>
<dbReference type="InterPro" id="IPR029056">
    <property type="entry name" value="Ribokinase-like"/>
</dbReference>
<dbReference type="InterPro" id="IPR052700">
    <property type="entry name" value="Carb_kinase_PfkB-like"/>
</dbReference>
<dbReference type="Gene3D" id="3.40.1190.20">
    <property type="match status" value="1"/>
</dbReference>
<evidence type="ECO:0000256" key="2">
    <source>
        <dbReference type="ARBA" id="ARBA00022679"/>
    </source>
</evidence>
<dbReference type="Pfam" id="PF00294">
    <property type="entry name" value="PfkB"/>
    <property type="match status" value="1"/>
</dbReference>
<protein>
    <submittedName>
        <fullName evidence="5">Unannotated protein</fullName>
    </submittedName>
</protein>
<dbReference type="GO" id="GO:0016301">
    <property type="term" value="F:kinase activity"/>
    <property type="evidence" value="ECO:0007669"/>
    <property type="project" value="UniProtKB-KW"/>
</dbReference>
<comment type="similarity">
    <text evidence="1">Belongs to the carbohydrate kinase PfkB family.</text>
</comment>
<dbReference type="PANTHER" id="PTHR43320">
    <property type="entry name" value="SUGAR KINASE"/>
    <property type="match status" value="1"/>
</dbReference>
<accession>A0A6J6QJC7</accession>
<proteinExistence type="inferred from homology"/>
<name>A0A6J6QJC7_9ZZZZ</name>
<dbReference type="CDD" id="cd01168">
    <property type="entry name" value="adenosine_kinase"/>
    <property type="match status" value="1"/>
</dbReference>
<dbReference type="EMBL" id="CAEZXW010000085">
    <property type="protein sequence ID" value="CAB4710642.1"/>
    <property type="molecule type" value="Genomic_DNA"/>
</dbReference>
<dbReference type="PANTHER" id="PTHR43320:SF3">
    <property type="entry name" value="CARBOHYDRATE KINASE PFKB DOMAIN-CONTAINING PROTEIN"/>
    <property type="match status" value="1"/>
</dbReference>
<keyword evidence="2" id="KW-0808">Transferase</keyword>
<reference evidence="5" key="1">
    <citation type="submission" date="2020-05" db="EMBL/GenBank/DDBJ databases">
        <authorList>
            <person name="Chiriac C."/>
            <person name="Salcher M."/>
            <person name="Ghai R."/>
            <person name="Kavagutti S V."/>
        </authorList>
    </citation>
    <scope>NUCLEOTIDE SEQUENCE</scope>
</reference>
<gene>
    <name evidence="5" type="ORF">UFOPK2593_01150</name>
</gene>
<feature type="domain" description="Carbohydrate kinase PfkB" evidence="4">
    <location>
        <begin position="5"/>
        <end position="290"/>
    </location>
</feature>
<sequence>MTIYLFGEMMLDVVAVTDEDHVAFGSDTLSKNEFHGGGSAANTASWLGALRATPVFIGTCGRDPEGDRLIAELENGGVRTIIGRSEIETGSVVSIVSRGGQRSMFPYKGANVDIKADLLPALSANDILYIASYSLFAEGSRIETLKALSVARSAGATTAIDAASSALIRKYGIPEFLSWIKGCDILFLNRDEAEAITESSDLHSAATQLSQYANYVVLKDGAQGSFALHEGRVHHQQALPANVIDTTGAGDAYAGGFLAHWSLTPDLEGCLRTGAEVASRAISQVGARPPRS</sequence>
<dbReference type="PROSITE" id="PS00584">
    <property type="entry name" value="PFKB_KINASES_2"/>
    <property type="match status" value="1"/>
</dbReference>
<evidence type="ECO:0000259" key="4">
    <source>
        <dbReference type="Pfam" id="PF00294"/>
    </source>
</evidence>
<dbReference type="AlphaFoldDB" id="A0A6J6QJC7"/>
<evidence type="ECO:0000256" key="1">
    <source>
        <dbReference type="ARBA" id="ARBA00010688"/>
    </source>
</evidence>
<dbReference type="InterPro" id="IPR002173">
    <property type="entry name" value="Carboh/pur_kinase_PfkB_CS"/>
</dbReference>
<evidence type="ECO:0000313" key="5">
    <source>
        <dbReference type="EMBL" id="CAB4710642.1"/>
    </source>
</evidence>
<keyword evidence="3" id="KW-0418">Kinase</keyword>
<organism evidence="5">
    <name type="scientific">freshwater metagenome</name>
    <dbReference type="NCBI Taxonomy" id="449393"/>
    <lineage>
        <taxon>unclassified sequences</taxon>
        <taxon>metagenomes</taxon>
        <taxon>ecological metagenomes</taxon>
    </lineage>
</organism>